<dbReference type="InterPro" id="IPR036728">
    <property type="entry name" value="PBP_GOBP_sf"/>
</dbReference>
<evidence type="ECO:0000256" key="5">
    <source>
        <dbReference type="SAM" id="SignalP"/>
    </source>
</evidence>
<evidence type="ECO:0000256" key="4">
    <source>
        <dbReference type="ARBA" id="ARBA00022729"/>
    </source>
</evidence>
<evidence type="ECO:0000256" key="3">
    <source>
        <dbReference type="ARBA" id="ARBA00022525"/>
    </source>
</evidence>
<dbReference type="PANTHER" id="PTHR11857">
    <property type="entry name" value="ODORANT BINDING PROTEIN-RELATED"/>
    <property type="match status" value="1"/>
</dbReference>
<feature type="signal peptide" evidence="5">
    <location>
        <begin position="1"/>
        <end position="20"/>
    </location>
</feature>
<dbReference type="GO" id="GO:0005615">
    <property type="term" value="C:extracellular space"/>
    <property type="evidence" value="ECO:0007669"/>
    <property type="project" value="TreeGrafter"/>
</dbReference>
<name>A0A514TTY5_ENCFO</name>
<evidence type="ECO:0000256" key="1">
    <source>
        <dbReference type="ARBA" id="ARBA00004613"/>
    </source>
</evidence>
<dbReference type="CDD" id="cd23992">
    <property type="entry name" value="PBP_GOBP"/>
    <property type="match status" value="1"/>
</dbReference>
<sequence>MSRVAGVFMVLAVCLQAISANRPDFITDEVMEMIKDDKARCMAEHGTTEALIDEVNNGHLPNDKALTCYMFCLFEAFSLVDEDANLEVDMLIGFLPESMQSIAHDLIEKCAHKSGADPCDKIFNMAKCVQDERPDLWFMV</sequence>
<evidence type="ECO:0000256" key="2">
    <source>
        <dbReference type="ARBA" id="ARBA00008098"/>
    </source>
</evidence>
<dbReference type="GO" id="GO:0007608">
    <property type="term" value="P:sensory perception of smell"/>
    <property type="evidence" value="ECO:0007669"/>
    <property type="project" value="TreeGrafter"/>
</dbReference>
<keyword evidence="3" id="KW-0964">Secreted</keyword>
<evidence type="ECO:0000313" key="6">
    <source>
        <dbReference type="EMBL" id="QDJ95961.1"/>
    </source>
</evidence>
<dbReference type="GO" id="GO:0005549">
    <property type="term" value="F:odorant binding"/>
    <property type="evidence" value="ECO:0007669"/>
    <property type="project" value="InterPro"/>
</dbReference>
<dbReference type="Pfam" id="PF01395">
    <property type="entry name" value="PBP_GOBP"/>
    <property type="match status" value="1"/>
</dbReference>
<organism evidence="6">
    <name type="scientific">Encarsia formosa</name>
    <name type="common">Whitefly parasite</name>
    <dbReference type="NCBI Taxonomy" id="32400"/>
    <lineage>
        <taxon>Eukaryota</taxon>
        <taxon>Metazoa</taxon>
        <taxon>Ecdysozoa</taxon>
        <taxon>Arthropoda</taxon>
        <taxon>Hexapoda</taxon>
        <taxon>Insecta</taxon>
        <taxon>Pterygota</taxon>
        <taxon>Neoptera</taxon>
        <taxon>Endopterygota</taxon>
        <taxon>Hymenoptera</taxon>
        <taxon>Apocrita</taxon>
        <taxon>Proctotrupomorpha</taxon>
        <taxon>Chalcidoidea</taxon>
        <taxon>Aphelinidae</taxon>
        <taxon>Coccophaginae</taxon>
        <taxon>Encarsia</taxon>
    </lineage>
</organism>
<dbReference type="InterPro" id="IPR006170">
    <property type="entry name" value="PBP/GOBP"/>
</dbReference>
<dbReference type="SMART" id="SM00708">
    <property type="entry name" value="PhBP"/>
    <property type="match status" value="1"/>
</dbReference>
<comment type="subcellular location">
    <subcellularLocation>
        <location evidence="1">Secreted</location>
    </subcellularLocation>
</comment>
<keyword evidence="4 5" id="KW-0732">Signal</keyword>
<dbReference type="EMBL" id="MK990483">
    <property type="protein sequence ID" value="QDJ95961.1"/>
    <property type="molecule type" value="mRNA"/>
</dbReference>
<dbReference type="FunFam" id="1.10.238.20:FF:000001">
    <property type="entry name" value="General odorant-binding protein lush"/>
    <property type="match status" value="1"/>
</dbReference>
<comment type="similarity">
    <text evidence="2">Belongs to the PBP/GOBP family.</text>
</comment>
<feature type="chain" id="PRO_5022100488" evidence="5">
    <location>
        <begin position="21"/>
        <end position="140"/>
    </location>
</feature>
<protein>
    <submittedName>
        <fullName evidence="6">Odorant-binding protein 18</fullName>
    </submittedName>
</protein>
<reference evidence="6" key="1">
    <citation type="submission" date="2019-05" db="EMBL/GenBank/DDBJ databases">
        <title>The identification and expression analysis of odorant binding protein genes in Encarsia formosa by antennal transcriptome analysis.</title>
        <authorList>
            <person name="He Y."/>
        </authorList>
    </citation>
    <scope>NUCLEOTIDE SEQUENCE</scope>
    <source>
        <tissue evidence="6">Antenna</tissue>
    </source>
</reference>
<dbReference type="AlphaFoldDB" id="A0A514TTY5"/>
<accession>A0A514TTY5</accession>
<dbReference type="Gene3D" id="1.10.238.20">
    <property type="entry name" value="Pheromone/general odorant binding protein domain"/>
    <property type="match status" value="1"/>
</dbReference>
<dbReference type="SUPFAM" id="SSF47565">
    <property type="entry name" value="Insect pheromone/odorant-binding proteins"/>
    <property type="match status" value="1"/>
</dbReference>
<proteinExistence type="evidence at transcript level"/>